<dbReference type="RefSeq" id="WP_345153326.1">
    <property type="nucleotide sequence ID" value="NZ_BAABEO010000025.1"/>
</dbReference>
<keyword evidence="3 6" id="KW-1133">Transmembrane helix</keyword>
<feature type="transmembrane region" description="Helical" evidence="6">
    <location>
        <begin position="342"/>
        <end position="365"/>
    </location>
</feature>
<comment type="caution">
    <text evidence="8">The sequence shown here is derived from an EMBL/GenBank/DDBJ whole genome shotgun (WGS) entry which is preliminary data.</text>
</comment>
<comment type="subcellular location">
    <subcellularLocation>
        <location evidence="1">Cell membrane</location>
        <topology evidence="1">Multi-pass membrane protein</topology>
    </subcellularLocation>
</comment>
<feature type="domain" description="Major facilitator superfamily (MFS) profile" evidence="7">
    <location>
        <begin position="22"/>
        <end position="435"/>
    </location>
</feature>
<dbReference type="PANTHER" id="PTHR23508:SF10">
    <property type="entry name" value="CARBOXYLIC ACID TRANSPORTER PROTEIN HOMOLOG"/>
    <property type="match status" value="1"/>
</dbReference>
<feature type="transmembrane region" description="Helical" evidence="6">
    <location>
        <begin position="377"/>
        <end position="404"/>
    </location>
</feature>
<dbReference type="PANTHER" id="PTHR23508">
    <property type="entry name" value="CARBOXYLIC ACID TRANSPORTER PROTEIN HOMOLOG"/>
    <property type="match status" value="1"/>
</dbReference>
<feature type="region of interest" description="Disordered" evidence="5">
    <location>
        <begin position="437"/>
        <end position="460"/>
    </location>
</feature>
<evidence type="ECO:0000313" key="9">
    <source>
        <dbReference type="Proteomes" id="UP001500752"/>
    </source>
</evidence>
<proteinExistence type="predicted"/>
<accession>A0ABP7D1E6</accession>
<dbReference type="PROSITE" id="PS50850">
    <property type="entry name" value="MFS"/>
    <property type="match status" value="1"/>
</dbReference>
<evidence type="ECO:0000256" key="3">
    <source>
        <dbReference type="ARBA" id="ARBA00022989"/>
    </source>
</evidence>
<feature type="transmembrane region" description="Helical" evidence="6">
    <location>
        <begin position="319"/>
        <end position="336"/>
    </location>
</feature>
<dbReference type="Pfam" id="PF07690">
    <property type="entry name" value="MFS_1"/>
    <property type="match status" value="1"/>
</dbReference>
<feature type="transmembrane region" description="Helical" evidence="6">
    <location>
        <begin position="21"/>
        <end position="41"/>
    </location>
</feature>
<evidence type="ECO:0000256" key="4">
    <source>
        <dbReference type="ARBA" id="ARBA00023136"/>
    </source>
</evidence>
<feature type="transmembrane region" description="Helical" evidence="6">
    <location>
        <begin position="114"/>
        <end position="134"/>
    </location>
</feature>
<sequence>MTTINIRDFIGGAGFGRFHAGMLFWACFIITFDMYDLVVYGSVLPVLMKEWSLDPIQAGAIGSYGIFGMMVGAILFGILADRFGRKRILTASVILFSLASALCGFAPGPLEFSVLRFLGGLGIGGILPCLIAMLTDYAPRGRANTLVAVVMCFFSVGGILAAFVSMLLLPAFGWHAVYWVAILPLLFLPFMMRYFVDSPAMLLEKGRLGELRAALVKVNPTAALSADAEFTGLQEKEAGSPVGALFKNRRALGTIMIWIAFFMCLLMINGVSTWLPKLMVEAGYALGSSLTFMIVLNVGAIAGTLVLGKLADKWGVKKVLVPMFAISAVSLTLLGFGNNMAILMVLVFITGACTMGAQNISYSFVSQYYPSFMRSTAIGLASGVGRLGAIVGPTFGGVLLTLSLPVQMNFLFFAIPGIFAALAFLFVPLAAAQAARKGRDEGNRDENSGAAAGDAVTAAP</sequence>
<dbReference type="CDD" id="cd17365">
    <property type="entry name" value="MFS_PcaK_like"/>
    <property type="match status" value="1"/>
</dbReference>
<feature type="transmembrane region" description="Helical" evidence="6">
    <location>
        <begin position="255"/>
        <end position="276"/>
    </location>
</feature>
<evidence type="ECO:0000313" key="8">
    <source>
        <dbReference type="EMBL" id="GAA3697492.1"/>
    </source>
</evidence>
<dbReference type="Gene3D" id="1.20.1250.20">
    <property type="entry name" value="MFS general substrate transporter like domains"/>
    <property type="match status" value="1"/>
</dbReference>
<protein>
    <submittedName>
        <fullName evidence="8">Aromatic acid/H+ symport family MFS transporter</fullName>
    </submittedName>
</protein>
<organism evidence="8 9">
    <name type="scientific">Arthrobacter ginkgonis</name>
    <dbReference type="NCBI Taxonomy" id="1630594"/>
    <lineage>
        <taxon>Bacteria</taxon>
        <taxon>Bacillati</taxon>
        <taxon>Actinomycetota</taxon>
        <taxon>Actinomycetes</taxon>
        <taxon>Micrococcales</taxon>
        <taxon>Micrococcaceae</taxon>
        <taxon>Arthrobacter</taxon>
    </lineage>
</organism>
<dbReference type="Proteomes" id="UP001500752">
    <property type="component" value="Unassembled WGS sequence"/>
</dbReference>
<feature type="transmembrane region" description="Helical" evidence="6">
    <location>
        <begin position="88"/>
        <end position="108"/>
    </location>
</feature>
<dbReference type="InterPro" id="IPR011701">
    <property type="entry name" value="MFS"/>
</dbReference>
<evidence type="ECO:0000256" key="5">
    <source>
        <dbReference type="SAM" id="MobiDB-lite"/>
    </source>
</evidence>
<keyword evidence="9" id="KW-1185">Reference proteome</keyword>
<gene>
    <name evidence="8" type="ORF">GCM10023081_38060</name>
</gene>
<dbReference type="SUPFAM" id="SSF103473">
    <property type="entry name" value="MFS general substrate transporter"/>
    <property type="match status" value="1"/>
</dbReference>
<feature type="compositionally biased region" description="Basic and acidic residues" evidence="5">
    <location>
        <begin position="437"/>
        <end position="447"/>
    </location>
</feature>
<evidence type="ECO:0000256" key="1">
    <source>
        <dbReference type="ARBA" id="ARBA00004651"/>
    </source>
</evidence>
<dbReference type="InterPro" id="IPR020846">
    <property type="entry name" value="MFS_dom"/>
</dbReference>
<keyword evidence="2 6" id="KW-0812">Transmembrane</keyword>
<dbReference type="EMBL" id="BAABEO010000025">
    <property type="protein sequence ID" value="GAA3697492.1"/>
    <property type="molecule type" value="Genomic_DNA"/>
</dbReference>
<feature type="transmembrane region" description="Helical" evidence="6">
    <location>
        <begin position="61"/>
        <end position="81"/>
    </location>
</feature>
<evidence type="ECO:0000259" key="7">
    <source>
        <dbReference type="PROSITE" id="PS50850"/>
    </source>
</evidence>
<reference evidence="9" key="1">
    <citation type="journal article" date="2019" name="Int. J. Syst. Evol. Microbiol.">
        <title>The Global Catalogue of Microorganisms (GCM) 10K type strain sequencing project: providing services to taxonomists for standard genome sequencing and annotation.</title>
        <authorList>
            <consortium name="The Broad Institute Genomics Platform"/>
            <consortium name="The Broad Institute Genome Sequencing Center for Infectious Disease"/>
            <person name="Wu L."/>
            <person name="Ma J."/>
        </authorList>
    </citation>
    <scope>NUCLEOTIDE SEQUENCE [LARGE SCALE GENOMIC DNA]</scope>
    <source>
        <strain evidence="9">JCM 30742</strain>
    </source>
</reference>
<feature type="transmembrane region" description="Helical" evidence="6">
    <location>
        <begin position="146"/>
        <end position="170"/>
    </location>
</feature>
<feature type="transmembrane region" description="Helical" evidence="6">
    <location>
        <begin position="410"/>
        <end position="431"/>
    </location>
</feature>
<feature type="transmembrane region" description="Helical" evidence="6">
    <location>
        <begin position="282"/>
        <end position="307"/>
    </location>
</feature>
<name>A0ABP7D1E6_9MICC</name>
<feature type="transmembrane region" description="Helical" evidence="6">
    <location>
        <begin position="176"/>
        <end position="196"/>
    </location>
</feature>
<dbReference type="InterPro" id="IPR036259">
    <property type="entry name" value="MFS_trans_sf"/>
</dbReference>
<keyword evidence="4 6" id="KW-0472">Membrane</keyword>
<evidence type="ECO:0000256" key="6">
    <source>
        <dbReference type="SAM" id="Phobius"/>
    </source>
</evidence>
<feature type="compositionally biased region" description="Low complexity" evidence="5">
    <location>
        <begin position="450"/>
        <end position="460"/>
    </location>
</feature>
<evidence type="ECO:0000256" key="2">
    <source>
        <dbReference type="ARBA" id="ARBA00022692"/>
    </source>
</evidence>